<dbReference type="Proteomes" id="UP000564644">
    <property type="component" value="Unassembled WGS sequence"/>
</dbReference>
<dbReference type="InterPro" id="IPR007536">
    <property type="entry name" value="16SrRNA_methylTrfase_J"/>
</dbReference>
<proteinExistence type="predicted"/>
<dbReference type="PANTHER" id="PTHR36112:SF1">
    <property type="entry name" value="RIBOSOMAL RNA SMALL SUBUNIT METHYLTRANSFERASE J"/>
    <property type="match status" value="1"/>
</dbReference>
<keyword evidence="1" id="KW-0808">Transferase</keyword>
<evidence type="ECO:0000313" key="1">
    <source>
        <dbReference type="EMBL" id="MBB6730371.1"/>
    </source>
</evidence>
<dbReference type="PANTHER" id="PTHR36112">
    <property type="entry name" value="RIBOSOMAL RNA SMALL SUBUNIT METHYLTRANSFERASE J"/>
    <property type="match status" value="1"/>
</dbReference>
<comment type="caution">
    <text evidence="1">The sequence shown here is derived from an EMBL/GenBank/DDBJ whole genome shotgun (WGS) entry which is preliminary data.</text>
</comment>
<protein>
    <submittedName>
        <fullName evidence="1">Class I SAM-dependent methyltransferase</fullName>
    </submittedName>
</protein>
<dbReference type="Pfam" id="PF04445">
    <property type="entry name" value="SAM_MT"/>
    <property type="match status" value="1"/>
</dbReference>
<gene>
    <name evidence="1" type="ORF">H7C18_05610</name>
</gene>
<dbReference type="EMBL" id="JACJVO010000007">
    <property type="protein sequence ID" value="MBB6730371.1"/>
    <property type="molecule type" value="Genomic_DNA"/>
</dbReference>
<dbReference type="AlphaFoldDB" id="A0A7X0VTW0"/>
<organism evidence="1 2">
    <name type="scientific">Cohnella zeiphila</name>
    <dbReference type="NCBI Taxonomy" id="2761120"/>
    <lineage>
        <taxon>Bacteria</taxon>
        <taxon>Bacillati</taxon>
        <taxon>Bacillota</taxon>
        <taxon>Bacilli</taxon>
        <taxon>Bacillales</taxon>
        <taxon>Paenibacillaceae</taxon>
        <taxon>Cohnella</taxon>
    </lineage>
</organism>
<dbReference type="GO" id="GO:0008990">
    <property type="term" value="F:rRNA (guanine-N2-)-methyltransferase activity"/>
    <property type="evidence" value="ECO:0007669"/>
    <property type="project" value="InterPro"/>
</dbReference>
<name>A0A7X0VTW0_9BACL</name>
<sequence>MIVTTPEKPSARAEREAGRIAAELGCAFVPRRRDTIRGLARRRADAADGVLVVGEEEMRFAGIEGPPLFFHPSMALVRVKRMLTGDRDALIAASDVLPGDSVLDCTAGLGSDAIVLSYAAGSEGRVVALEASGLLHLIVREGLQRYRSEVPELNEAMRRIEMRRTDHLTYLREQPDRSFDIVFFDPMFSKPVLSSASLQPLRSVAEATPLVPEAVEQARRVARKAVVLKEHRDSGEFARLGFERCRGGGTSVAYGVIRLT</sequence>
<accession>A0A7X0VTW0</accession>
<reference evidence="1 2" key="1">
    <citation type="submission" date="2020-08" db="EMBL/GenBank/DDBJ databases">
        <title>Cohnella phylogeny.</title>
        <authorList>
            <person name="Dunlap C."/>
        </authorList>
    </citation>
    <scope>NUCLEOTIDE SEQUENCE [LARGE SCALE GENOMIC DNA]</scope>
    <source>
        <strain evidence="1 2">CBP 2801</strain>
    </source>
</reference>
<keyword evidence="1" id="KW-0489">Methyltransferase</keyword>
<dbReference type="Gene3D" id="3.40.50.150">
    <property type="entry name" value="Vaccinia Virus protein VP39"/>
    <property type="match status" value="1"/>
</dbReference>
<dbReference type="SUPFAM" id="SSF53335">
    <property type="entry name" value="S-adenosyl-L-methionine-dependent methyltransferases"/>
    <property type="match status" value="1"/>
</dbReference>
<dbReference type="InterPro" id="IPR029063">
    <property type="entry name" value="SAM-dependent_MTases_sf"/>
</dbReference>
<keyword evidence="2" id="KW-1185">Reference proteome</keyword>
<evidence type="ECO:0000313" key="2">
    <source>
        <dbReference type="Proteomes" id="UP000564644"/>
    </source>
</evidence>